<gene>
    <name evidence="1" type="ORF">ACFQ4E_05160</name>
</gene>
<organism evidence="1 2">
    <name type="scientific">Litorisediminicola beolgyonensis</name>
    <dbReference type="NCBI Taxonomy" id="1173614"/>
    <lineage>
        <taxon>Bacteria</taxon>
        <taxon>Pseudomonadati</taxon>
        <taxon>Pseudomonadota</taxon>
        <taxon>Alphaproteobacteria</taxon>
        <taxon>Rhodobacterales</taxon>
        <taxon>Paracoccaceae</taxon>
        <taxon>Litorisediminicola</taxon>
    </lineage>
</organism>
<proteinExistence type="predicted"/>
<keyword evidence="1" id="KW-0808">Transferase</keyword>
<reference evidence="2" key="1">
    <citation type="journal article" date="2019" name="Int. J. Syst. Evol. Microbiol.">
        <title>The Global Catalogue of Microorganisms (GCM) 10K type strain sequencing project: providing services to taxonomists for standard genome sequencing and annotation.</title>
        <authorList>
            <consortium name="The Broad Institute Genomics Platform"/>
            <consortium name="The Broad Institute Genome Sequencing Center for Infectious Disease"/>
            <person name="Wu L."/>
            <person name="Ma J."/>
        </authorList>
    </citation>
    <scope>NUCLEOTIDE SEQUENCE [LARGE SCALE GENOMIC DNA]</scope>
    <source>
        <strain evidence="2">CCUG 62953</strain>
    </source>
</reference>
<evidence type="ECO:0000313" key="2">
    <source>
        <dbReference type="Proteomes" id="UP001597135"/>
    </source>
</evidence>
<accession>A0ABW3ZFK1</accession>
<keyword evidence="1" id="KW-0032">Aminotransferase</keyword>
<comment type="caution">
    <text evidence="1">The sequence shown here is derived from an EMBL/GenBank/DDBJ whole genome shotgun (WGS) entry which is preliminary data.</text>
</comment>
<dbReference type="RefSeq" id="WP_386801867.1">
    <property type="nucleotide sequence ID" value="NZ_JBHTMU010000006.1"/>
</dbReference>
<dbReference type="GO" id="GO:0008483">
    <property type="term" value="F:transaminase activity"/>
    <property type="evidence" value="ECO:0007669"/>
    <property type="project" value="UniProtKB-KW"/>
</dbReference>
<dbReference type="Proteomes" id="UP001597135">
    <property type="component" value="Unassembled WGS sequence"/>
</dbReference>
<sequence length="76" mass="9077">MSRRHGPSTPELWLRDTFTSQAVARGEVMRRRRRDVERFCGLERFLDEVRQRGFQAVENGGMIVVFCNRDPIRRLR</sequence>
<keyword evidence="2" id="KW-1185">Reference proteome</keyword>
<dbReference type="EMBL" id="JBHTMU010000006">
    <property type="protein sequence ID" value="MFD1341803.1"/>
    <property type="molecule type" value="Genomic_DNA"/>
</dbReference>
<protein>
    <submittedName>
        <fullName evidence="1">Aspartate aminotransferase</fullName>
    </submittedName>
</protein>
<name>A0ABW3ZFK1_9RHOB</name>
<evidence type="ECO:0000313" key="1">
    <source>
        <dbReference type="EMBL" id="MFD1341803.1"/>
    </source>
</evidence>